<dbReference type="Pfam" id="PF15730">
    <property type="entry name" value="DUF4680"/>
    <property type="match status" value="1"/>
</dbReference>
<name>A0AA35NW80_9SAUR</name>
<evidence type="ECO:0000313" key="2">
    <source>
        <dbReference type="EMBL" id="CAI5766511.1"/>
    </source>
</evidence>
<dbReference type="PANTHER" id="PTHR38655:SF1">
    <property type="entry name" value="SIMILAR TO RIKEN CDNA 4930524B15"/>
    <property type="match status" value="1"/>
</dbReference>
<protein>
    <submittedName>
        <fullName evidence="2">Uncharacterized protein</fullName>
    </submittedName>
</protein>
<sequence length="235" mass="24724">MKASSGLGRGRSRRVVYVNSFGSHRCGNVIRYGGGGHLRDPEASSLSGASLAAALSGRRGSRGAADPSGERGSPCLGLKAPGEARAKGVGRGWEEGGEAKRPRAERLVGVKPPPSPREGRSSKAEAAAAAAAAAANSTDSDGQEEAGGCKETQGDAFEFPPSWEVDNSEIRHQKKESTVWLGVCKVISKMMEENGHFRSRLLLCSKLPSEGRDVNGNVQNETSCIDTDETIFGWV</sequence>
<accession>A0AA35NW80</accession>
<dbReference type="EMBL" id="OX395127">
    <property type="protein sequence ID" value="CAI5766511.1"/>
    <property type="molecule type" value="Genomic_DNA"/>
</dbReference>
<proteinExistence type="predicted"/>
<organism evidence="2 3">
    <name type="scientific">Podarcis lilfordi</name>
    <name type="common">Lilford's wall lizard</name>
    <dbReference type="NCBI Taxonomy" id="74358"/>
    <lineage>
        <taxon>Eukaryota</taxon>
        <taxon>Metazoa</taxon>
        <taxon>Chordata</taxon>
        <taxon>Craniata</taxon>
        <taxon>Vertebrata</taxon>
        <taxon>Euteleostomi</taxon>
        <taxon>Lepidosauria</taxon>
        <taxon>Squamata</taxon>
        <taxon>Bifurcata</taxon>
        <taxon>Unidentata</taxon>
        <taxon>Episquamata</taxon>
        <taxon>Laterata</taxon>
        <taxon>Lacertibaenia</taxon>
        <taxon>Lacertidae</taxon>
        <taxon>Podarcis</taxon>
    </lineage>
</organism>
<reference evidence="2" key="1">
    <citation type="submission" date="2022-12" db="EMBL/GenBank/DDBJ databases">
        <authorList>
            <person name="Alioto T."/>
            <person name="Alioto T."/>
            <person name="Gomez Garrido J."/>
        </authorList>
    </citation>
    <scope>NUCLEOTIDE SEQUENCE</scope>
</reference>
<feature type="compositionally biased region" description="Low complexity" evidence="1">
    <location>
        <begin position="124"/>
        <end position="135"/>
    </location>
</feature>
<evidence type="ECO:0000313" key="3">
    <source>
        <dbReference type="Proteomes" id="UP001178461"/>
    </source>
</evidence>
<evidence type="ECO:0000256" key="1">
    <source>
        <dbReference type="SAM" id="MobiDB-lite"/>
    </source>
</evidence>
<dbReference type="InterPro" id="IPR031464">
    <property type="entry name" value="DUF4680"/>
</dbReference>
<feature type="compositionally biased region" description="Low complexity" evidence="1">
    <location>
        <begin position="43"/>
        <end position="65"/>
    </location>
</feature>
<keyword evidence="3" id="KW-1185">Reference proteome</keyword>
<dbReference type="Proteomes" id="UP001178461">
    <property type="component" value="Chromosome 2"/>
</dbReference>
<gene>
    <name evidence="2" type="ORF">PODLI_1B006509</name>
</gene>
<dbReference type="AlphaFoldDB" id="A0AA35NW80"/>
<feature type="region of interest" description="Disordered" evidence="1">
    <location>
        <begin position="32"/>
        <end position="161"/>
    </location>
</feature>
<dbReference type="PANTHER" id="PTHR38655">
    <property type="entry name" value="SIMILAR TO RIKEN CDNA 4930524B15"/>
    <property type="match status" value="1"/>
</dbReference>
<feature type="compositionally biased region" description="Basic and acidic residues" evidence="1">
    <location>
        <begin position="82"/>
        <end position="108"/>
    </location>
</feature>